<dbReference type="Proteomes" id="UP000028681">
    <property type="component" value="Chromosome"/>
</dbReference>
<dbReference type="HOGENOM" id="CLU_2023091_0_0_6"/>
<protein>
    <submittedName>
        <fullName evidence="1">Uncharacterized protein</fullName>
    </submittedName>
</protein>
<sequence>MLNDILAIKKRRILKKKKNLADVETQKQQAFIDLDTYQRRLTSNIQVYKNFCDNLTSIEFISLFEYRKKQADFEYDMKQLILDKKECENNICVLSKNINSLTEDIKKINISIEKIKYVLNDE</sequence>
<accession>A0A076LH10</accession>
<reference evidence="1 2" key="1">
    <citation type="journal article" date="2012" name="PLoS ONE">
        <title>Edwardsiella comparative phylogenomics reveal the new intra/inter-species taxonomic relationships, virulence evolution and niche adaptation mechanisms.</title>
        <authorList>
            <person name="Yang M."/>
            <person name="Lv Y."/>
            <person name="Xiao J."/>
            <person name="Wu H."/>
            <person name="Zheng H."/>
            <person name="Liu Q."/>
            <person name="Zhang Y."/>
            <person name="Wang Q."/>
        </authorList>
    </citation>
    <scope>NUCLEOTIDE SEQUENCE [LARGE SCALE GENOMIC DNA]</scope>
    <source>
        <strain evidence="2">080813</strain>
    </source>
</reference>
<dbReference type="RefSeq" id="WP_034165263.1">
    <property type="nucleotide sequence ID" value="NZ_CP006664.1"/>
</dbReference>
<dbReference type="GeneID" id="33938998"/>
<organism evidence="1 2">
    <name type="scientific">Edwardsiella anguillarum ET080813</name>
    <dbReference type="NCBI Taxonomy" id="667120"/>
    <lineage>
        <taxon>Bacteria</taxon>
        <taxon>Pseudomonadati</taxon>
        <taxon>Pseudomonadota</taxon>
        <taxon>Gammaproteobacteria</taxon>
        <taxon>Enterobacterales</taxon>
        <taxon>Hafniaceae</taxon>
        <taxon>Edwardsiella</taxon>
    </lineage>
</organism>
<name>A0A076LH10_9GAMM</name>
<evidence type="ECO:0000313" key="2">
    <source>
        <dbReference type="Proteomes" id="UP000028681"/>
    </source>
</evidence>
<dbReference type="EMBL" id="CP006664">
    <property type="protein sequence ID" value="AIJ07820.1"/>
    <property type="molecule type" value="Genomic_DNA"/>
</dbReference>
<evidence type="ECO:0000313" key="1">
    <source>
        <dbReference type="EMBL" id="AIJ07820.1"/>
    </source>
</evidence>
<dbReference type="AlphaFoldDB" id="A0A076LH10"/>
<dbReference type="KEGG" id="ete:ETEE_1366"/>
<gene>
    <name evidence="1" type="ORF">ETEE_1366</name>
</gene>
<proteinExistence type="predicted"/>